<sequence length="462" mass="52110">MSTRCRVFDWLDTIHHDSDYTQQLSSCPADNTNPPSRKRRRFNPPTPESSKNGRKARRMSSSRRDGSPSKRSFDSYEDDNENEQTPRAPRSNKHIHTPKSGSLSLASSQSEKSARSGQSSPSKHFNALERSARGVVSRELSQYHPQPPALEALLDEIDLIATGQGILPASDRETYSSLGNEEYWDLKWARKGASSDRYFSMERQSLGYTPSPDLVLDILFAAAECNGNSHPETTWNTEVHQRVLETALRQPAPRGPHLVNFVATTTAPIISEYHASVPPTKKVDFCVYIDPCNDDSNKSASIIAALRDTLPCAVFNHTDHYPLRDRPIALSIETKKTGEGWENARLQLGVWQAAHWNFLRHLLGLAQQRSRVATESGYDSVLQTESLQLPDFLPGIIIQGHDWHLVITSPEGEKVVLWQKVTFGSTSSSKGIYQIIYTLQLLRKWARDSYWPWLKKVLYELG</sequence>
<feature type="domain" description="PD-(D/E)XK nuclease-like" evidence="2">
    <location>
        <begin position="200"/>
        <end position="451"/>
    </location>
</feature>
<name>A0A8K0SX38_9HYPO</name>
<protein>
    <recommendedName>
        <fullName evidence="2">PD-(D/E)XK nuclease-like domain-containing protein</fullName>
    </recommendedName>
</protein>
<accession>A0A8K0SX38</accession>
<feature type="region of interest" description="Disordered" evidence="1">
    <location>
        <begin position="20"/>
        <end position="125"/>
    </location>
</feature>
<dbReference type="AlphaFoldDB" id="A0A8K0SX38"/>
<organism evidence="3 4">
    <name type="scientific">Stachybotrys elegans</name>
    <dbReference type="NCBI Taxonomy" id="80388"/>
    <lineage>
        <taxon>Eukaryota</taxon>
        <taxon>Fungi</taxon>
        <taxon>Dikarya</taxon>
        <taxon>Ascomycota</taxon>
        <taxon>Pezizomycotina</taxon>
        <taxon>Sordariomycetes</taxon>
        <taxon>Hypocreomycetidae</taxon>
        <taxon>Hypocreales</taxon>
        <taxon>Stachybotryaceae</taxon>
        <taxon>Stachybotrys</taxon>
    </lineage>
</organism>
<evidence type="ECO:0000259" key="2">
    <source>
        <dbReference type="Pfam" id="PF20516"/>
    </source>
</evidence>
<evidence type="ECO:0000313" key="4">
    <source>
        <dbReference type="Proteomes" id="UP000813444"/>
    </source>
</evidence>
<feature type="compositionally biased region" description="Polar residues" evidence="1">
    <location>
        <begin position="20"/>
        <end position="35"/>
    </location>
</feature>
<proteinExistence type="predicted"/>
<gene>
    <name evidence="3" type="ORF">B0I35DRAFT_194517</name>
</gene>
<dbReference type="Proteomes" id="UP000813444">
    <property type="component" value="Unassembled WGS sequence"/>
</dbReference>
<comment type="caution">
    <text evidence="3">The sequence shown here is derived from an EMBL/GenBank/DDBJ whole genome shotgun (WGS) entry which is preliminary data.</text>
</comment>
<reference evidence="3" key="1">
    <citation type="journal article" date="2021" name="Nat. Commun.">
        <title>Genetic determinants of endophytism in the Arabidopsis root mycobiome.</title>
        <authorList>
            <person name="Mesny F."/>
            <person name="Miyauchi S."/>
            <person name="Thiergart T."/>
            <person name="Pickel B."/>
            <person name="Atanasova L."/>
            <person name="Karlsson M."/>
            <person name="Huettel B."/>
            <person name="Barry K.W."/>
            <person name="Haridas S."/>
            <person name="Chen C."/>
            <person name="Bauer D."/>
            <person name="Andreopoulos W."/>
            <person name="Pangilinan J."/>
            <person name="LaButti K."/>
            <person name="Riley R."/>
            <person name="Lipzen A."/>
            <person name="Clum A."/>
            <person name="Drula E."/>
            <person name="Henrissat B."/>
            <person name="Kohler A."/>
            <person name="Grigoriev I.V."/>
            <person name="Martin F.M."/>
            <person name="Hacquard S."/>
        </authorList>
    </citation>
    <scope>NUCLEOTIDE SEQUENCE</scope>
    <source>
        <strain evidence="3">MPI-CAGE-CH-0235</strain>
    </source>
</reference>
<dbReference type="EMBL" id="JAGPNK010000004">
    <property type="protein sequence ID" value="KAH7323250.1"/>
    <property type="molecule type" value="Genomic_DNA"/>
</dbReference>
<feature type="compositionally biased region" description="Low complexity" evidence="1">
    <location>
        <begin position="99"/>
        <end position="120"/>
    </location>
</feature>
<keyword evidence="4" id="KW-1185">Reference proteome</keyword>
<dbReference type="Pfam" id="PF20516">
    <property type="entry name" value="PDDEXK_12"/>
    <property type="match status" value="1"/>
</dbReference>
<evidence type="ECO:0000256" key="1">
    <source>
        <dbReference type="SAM" id="MobiDB-lite"/>
    </source>
</evidence>
<dbReference type="OrthoDB" id="4161186at2759"/>
<feature type="compositionally biased region" description="Basic residues" evidence="1">
    <location>
        <begin position="52"/>
        <end position="61"/>
    </location>
</feature>
<dbReference type="InterPro" id="IPR046797">
    <property type="entry name" value="PDDEXK_12"/>
</dbReference>
<feature type="compositionally biased region" description="Basic and acidic residues" evidence="1">
    <location>
        <begin position="62"/>
        <end position="74"/>
    </location>
</feature>
<evidence type="ECO:0000313" key="3">
    <source>
        <dbReference type="EMBL" id="KAH7323250.1"/>
    </source>
</evidence>